<dbReference type="Proteomes" id="UP000192223">
    <property type="component" value="Unplaced"/>
</dbReference>
<dbReference type="GO" id="GO:0070008">
    <property type="term" value="F:serine-type exopeptidase activity"/>
    <property type="evidence" value="ECO:0007669"/>
    <property type="project" value="InterPro"/>
</dbReference>
<dbReference type="Gene3D" id="1.20.120.980">
    <property type="entry name" value="Serine carboxypeptidase S28, SKS domain"/>
    <property type="match status" value="1"/>
</dbReference>
<evidence type="ECO:0000256" key="4">
    <source>
        <dbReference type="ARBA" id="ARBA00022801"/>
    </source>
</evidence>
<dbReference type="PANTHER" id="PTHR11010">
    <property type="entry name" value="PROTEASE S28 PRO-X CARBOXYPEPTIDASE-RELATED"/>
    <property type="match status" value="1"/>
</dbReference>
<dbReference type="InterPro" id="IPR029058">
    <property type="entry name" value="AB_hydrolase_fold"/>
</dbReference>
<keyword evidence="2 8" id="KW-0645">Protease</keyword>
<dbReference type="PANTHER" id="PTHR11010:SF5">
    <property type="entry name" value="RE36938P-RELATED"/>
    <property type="match status" value="1"/>
</dbReference>
<feature type="chain" id="PRO_5028924771" evidence="6">
    <location>
        <begin position="19"/>
        <end position="616"/>
    </location>
</feature>
<organism evidence="7 8">
    <name type="scientific">Agrilus planipennis</name>
    <name type="common">Emerald ash borer</name>
    <name type="synonym">Agrilus marcopoli</name>
    <dbReference type="NCBI Taxonomy" id="224129"/>
    <lineage>
        <taxon>Eukaryota</taxon>
        <taxon>Metazoa</taxon>
        <taxon>Ecdysozoa</taxon>
        <taxon>Arthropoda</taxon>
        <taxon>Hexapoda</taxon>
        <taxon>Insecta</taxon>
        <taxon>Pterygota</taxon>
        <taxon>Neoptera</taxon>
        <taxon>Endopterygota</taxon>
        <taxon>Coleoptera</taxon>
        <taxon>Polyphaga</taxon>
        <taxon>Elateriformia</taxon>
        <taxon>Buprestoidea</taxon>
        <taxon>Buprestidae</taxon>
        <taxon>Agrilinae</taxon>
        <taxon>Agrilus</taxon>
    </lineage>
</organism>
<evidence type="ECO:0000256" key="5">
    <source>
        <dbReference type="ARBA" id="ARBA00023180"/>
    </source>
</evidence>
<sequence>MKMWELFGTLTLLLTSETFLVEGKLSLFRHRLPPAEEPEIRASIEWGTVTQRVDHFNVADNRTWQMRYIQNNEFYEEGRPMFVFIGGEWNITAGWITSGLFVDIARLHNAILFHTEHRFYGNSYPIGDLTVDSLKYLSADQALADLVYFIEYQKQNTPGLRNSTVIVEGSSYAGALATWARIKYPHIVDIAYSSSGPLYAKADFTDNEFYEEGRPMFVFIGGEWNITAGWITSGLFVDIARLHNAILFHTEHRFYGNSYPIGDLTTDSLKYLSVDQALADLAYFIDYQKKNIPGLRNSTVVVQGSSYAGALATWARIKYPHLIDIAYSSSGTIYAKADFPEYYEVVEENLRLASPTCPKLIRNAMAEIMEMLETPEGSANVSQLFRACEVVNGSVESDRSYFLSSVPFNLGTVVQYAQPGDLVAVCRFLENQTGSDMEKLAKYAAPTSGCLDSYDDTVRSLSTTQMGTNDDLRQWMYQMCAEFGWFQTRAFGDTFTIDLYYQLCRDLFGAEFGSYTVNSGVEQTNLFYGGIKPKVTRLITYHGWVDPFSRVGLLNDLNENAITIIVNGTSHSADLYSIRDSDSEEMKQAKTRIMNTITAWIIEKEEIIEFTTEKIQ</sequence>
<feature type="signal peptide" evidence="6">
    <location>
        <begin position="1"/>
        <end position="18"/>
    </location>
</feature>
<dbReference type="InterPro" id="IPR008758">
    <property type="entry name" value="Peptidase_S28"/>
</dbReference>
<dbReference type="RefSeq" id="XP_025832056.1">
    <property type="nucleotide sequence ID" value="XM_025976271.1"/>
</dbReference>
<evidence type="ECO:0000256" key="1">
    <source>
        <dbReference type="ARBA" id="ARBA00011079"/>
    </source>
</evidence>
<name>A0A7F5R7W3_AGRPL</name>
<dbReference type="FunCoup" id="A0A7F5R7W3">
    <property type="interactions" value="1"/>
</dbReference>
<accession>A0A7F5R7W3</accession>
<proteinExistence type="inferred from homology"/>
<keyword evidence="4" id="KW-0378">Hydrolase</keyword>
<evidence type="ECO:0000256" key="3">
    <source>
        <dbReference type="ARBA" id="ARBA00022729"/>
    </source>
</evidence>
<evidence type="ECO:0000313" key="8">
    <source>
        <dbReference type="RefSeq" id="XP_025832056.1"/>
    </source>
</evidence>
<dbReference type="SUPFAM" id="SSF53474">
    <property type="entry name" value="alpha/beta-Hydrolases"/>
    <property type="match status" value="2"/>
</dbReference>
<protein>
    <submittedName>
        <fullName evidence="8">Serine protease K12H4.7</fullName>
    </submittedName>
</protein>
<comment type="similarity">
    <text evidence="1">Belongs to the peptidase S28 family.</text>
</comment>
<dbReference type="KEGG" id="apln:108744320"/>
<keyword evidence="5" id="KW-0325">Glycoprotein</keyword>
<evidence type="ECO:0000256" key="6">
    <source>
        <dbReference type="SAM" id="SignalP"/>
    </source>
</evidence>
<keyword evidence="7" id="KW-1185">Reference proteome</keyword>
<dbReference type="Gene3D" id="3.40.50.1820">
    <property type="entry name" value="alpha/beta hydrolase"/>
    <property type="match status" value="2"/>
</dbReference>
<evidence type="ECO:0000256" key="2">
    <source>
        <dbReference type="ARBA" id="ARBA00022670"/>
    </source>
</evidence>
<keyword evidence="3 6" id="KW-0732">Signal</keyword>
<dbReference type="AlphaFoldDB" id="A0A7F5R7W3"/>
<dbReference type="OrthoDB" id="1735038at2759"/>
<dbReference type="InParanoid" id="A0A7F5R7W3"/>
<dbReference type="GO" id="GO:0008239">
    <property type="term" value="F:dipeptidyl-peptidase activity"/>
    <property type="evidence" value="ECO:0007669"/>
    <property type="project" value="TreeGrafter"/>
</dbReference>
<reference evidence="8" key="1">
    <citation type="submission" date="2025-08" db="UniProtKB">
        <authorList>
            <consortium name="RefSeq"/>
        </authorList>
    </citation>
    <scope>IDENTIFICATION</scope>
    <source>
        <tissue evidence="8">Entire body</tissue>
    </source>
</reference>
<evidence type="ECO:0000313" key="7">
    <source>
        <dbReference type="Proteomes" id="UP000192223"/>
    </source>
</evidence>
<dbReference type="Pfam" id="PF05577">
    <property type="entry name" value="Peptidase_S28"/>
    <property type="match status" value="1"/>
</dbReference>
<dbReference type="GeneID" id="108744320"/>
<dbReference type="InterPro" id="IPR042269">
    <property type="entry name" value="Ser_carbopepase_S28_SKS"/>
</dbReference>
<dbReference type="GO" id="GO:0006508">
    <property type="term" value="P:proteolysis"/>
    <property type="evidence" value="ECO:0007669"/>
    <property type="project" value="UniProtKB-KW"/>
</dbReference>
<gene>
    <name evidence="8" type="primary">LOC108744320</name>
</gene>